<evidence type="ECO:0008006" key="4">
    <source>
        <dbReference type="Google" id="ProtNLM"/>
    </source>
</evidence>
<sequence>MNKKKGAVSVLIALLTCSLAIPANAASSGDYRAAGVNIRNSTGVRRSRVLGAGYPGQRLTAYCEEWNYEENSGDWFYHQNRRTRIKGYSLGRYLRVDRLVPHGCY</sequence>
<evidence type="ECO:0000313" key="2">
    <source>
        <dbReference type="EMBL" id="KAB8299471.1"/>
    </source>
</evidence>
<keyword evidence="1" id="KW-0732">Signal</keyword>
<dbReference type="RefSeq" id="WP_152355496.1">
    <property type="nucleotide sequence ID" value="NZ_JBHLXF010000037.1"/>
</dbReference>
<name>A0A6A2WEH9_9BIFI</name>
<comment type="caution">
    <text evidence="2">The sequence shown here is derived from an EMBL/GenBank/DDBJ whole genome shotgun (WGS) entry which is preliminary data.</text>
</comment>
<accession>A0A6A2WEH9</accession>
<reference evidence="2 3" key="1">
    <citation type="submission" date="2019-09" db="EMBL/GenBank/DDBJ databases">
        <title>Characterization of the phylogenetic diversity of two novel species belonging to the genus Bifidobacterium: Bifidobacterium cebidarum sp. nov. and Bifidobacterium leontopitheci sp. nov.</title>
        <authorList>
            <person name="Lugli G.A."/>
            <person name="Duranti S."/>
            <person name="Milani C."/>
            <person name="Turroni F."/>
            <person name="Ventura M."/>
        </authorList>
    </citation>
    <scope>NUCLEOTIDE SEQUENCE [LARGE SCALE GENOMIC DNA]</scope>
    <source>
        <strain evidence="2 3">DSM 100238</strain>
    </source>
</reference>
<evidence type="ECO:0000313" key="3">
    <source>
        <dbReference type="Proteomes" id="UP000440041"/>
    </source>
</evidence>
<feature type="signal peptide" evidence="1">
    <location>
        <begin position="1"/>
        <end position="25"/>
    </location>
</feature>
<proteinExistence type="predicted"/>
<gene>
    <name evidence="2" type="ORF">DSM100238_0903</name>
</gene>
<evidence type="ECO:0000256" key="1">
    <source>
        <dbReference type="SAM" id="SignalP"/>
    </source>
</evidence>
<organism evidence="2 3">
    <name type="scientific">Bifidobacterium apri</name>
    <dbReference type="NCBI Taxonomy" id="1769423"/>
    <lineage>
        <taxon>Bacteria</taxon>
        <taxon>Bacillati</taxon>
        <taxon>Actinomycetota</taxon>
        <taxon>Actinomycetes</taxon>
        <taxon>Bifidobacteriales</taxon>
        <taxon>Bifidobacteriaceae</taxon>
        <taxon>Bifidobacterium</taxon>
    </lineage>
</organism>
<dbReference type="Proteomes" id="UP000440041">
    <property type="component" value="Unassembled WGS sequence"/>
</dbReference>
<protein>
    <recommendedName>
        <fullName evidence="4">SH3 domain-containing protein</fullName>
    </recommendedName>
</protein>
<feature type="chain" id="PRO_5025651806" description="SH3 domain-containing protein" evidence="1">
    <location>
        <begin position="26"/>
        <end position="105"/>
    </location>
</feature>
<keyword evidence="3" id="KW-1185">Reference proteome</keyword>
<dbReference type="EMBL" id="WBSO01000004">
    <property type="protein sequence ID" value="KAB8299471.1"/>
    <property type="molecule type" value="Genomic_DNA"/>
</dbReference>
<dbReference type="AlphaFoldDB" id="A0A6A2WEH9"/>
<dbReference type="OrthoDB" id="3697954at2"/>